<accession>A0AAD8SK86</accession>
<sequence length="116" mass="12781">MHFLLRVARHRDGASELEYCNCGCPGHFHAACPNDQFCVLCAHEGHNSADCPMRGKAPKSLVMGQAISSEGFFYLDFEEDELDAVENSNEANISFKGVAISVVALEVELRNIMECD</sequence>
<dbReference type="EMBL" id="JAUUTY010000004">
    <property type="protein sequence ID" value="KAK1653139.1"/>
    <property type="molecule type" value="Genomic_DNA"/>
</dbReference>
<dbReference type="Proteomes" id="UP001231189">
    <property type="component" value="Unassembled WGS sequence"/>
</dbReference>
<name>A0AAD8SK86_LOLMU</name>
<dbReference type="GO" id="GO:0003676">
    <property type="term" value="F:nucleic acid binding"/>
    <property type="evidence" value="ECO:0007669"/>
    <property type="project" value="InterPro"/>
</dbReference>
<protein>
    <recommendedName>
        <fullName evidence="3">CCHC-type domain-containing protein</fullName>
    </recommendedName>
</protein>
<proteinExistence type="predicted"/>
<evidence type="ECO:0000313" key="2">
    <source>
        <dbReference type="Proteomes" id="UP001231189"/>
    </source>
</evidence>
<dbReference type="SUPFAM" id="SSF57756">
    <property type="entry name" value="Retrovirus zinc finger-like domains"/>
    <property type="match status" value="1"/>
</dbReference>
<gene>
    <name evidence="1" type="ORF">QYE76_070944</name>
</gene>
<dbReference type="GO" id="GO:0008270">
    <property type="term" value="F:zinc ion binding"/>
    <property type="evidence" value="ECO:0007669"/>
    <property type="project" value="InterPro"/>
</dbReference>
<dbReference type="InterPro" id="IPR036875">
    <property type="entry name" value="Znf_CCHC_sf"/>
</dbReference>
<organism evidence="1 2">
    <name type="scientific">Lolium multiflorum</name>
    <name type="common">Italian ryegrass</name>
    <name type="synonym">Lolium perenne subsp. multiflorum</name>
    <dbReference type="NCBI Taxonomy" id="4521"/>
    <lineage>
        <taxon>Eukaryota</taxon>
        <taxon>Viridiplantae</taxon>
        <taxon>Streptophyta</taxon>
        <taxon>Embryophyta</taxon>
        <taxon>Tracheophyta</taxon>
        <taxon>Spermatophyta</taxon>
        <taxon>Magnoliopsida</taxon>
        <taxon>Liliopsida</taxon>
        <taxon>Poales</taxon>
        <taxon>Poaceae</taxon>
        <taxon>BOP clade</taxon>
        <taxon>Pooideae</taxon>
        <taxon>Poodae</taxon>
        <taxon>Poeae</taxon>
        <taxon>Poeae Chloroplast Group 2 (Poeae type)</taxon>
        <taxon>Loliodinae</taxon>
        <taxon>Loliinae</taxon>
        <taxon>Lolium</taxon>
    </lineage>
</organism>
<dbReference type="AlphaFoldDB" id="A0AAD8SK86"/>
<dbReference type="Gene3D" id="4.10.60.10">
    <property type="entry name" value="Zinc finger, CCHC-type"/>
    <property type="match status" value="1"/>
</dbReference>
<reference evidence="1" key="1">
    <citation type="submission" date="2023-07" db="EMBL/GenBank/DDBJ databases">
        <title>A chromosome-level genome assembly of Lolium multiflorum.</title>
        <authorList>
            <person name="Chen Y."/>
            <person name="Copetti D."/>
            <person name="Kolliker R."/>
            <person name="Studer B."/>
        </authorList>
    </citation>
    <scope>NUCLEOTIDE SEQUENCE</scope>
    <source>
        <strain evidence="1">02402/16</strain>
        <tissue evidence="1">Leaf</tissue>
    </source>
</reference>
<evidence type="ECO:0000313" key="1">
    <source>
        <dbReference type="EMBL" id="KAK1653139.1"/>
    </source>
</evidence>
<comment type="caution">
    <text evidence="1">The sequence shown here is derived from an EMBL/GenBank/DDBJ whole genome shotgun (WGS) entry which is preliminary data.</text>
</comment>
<evidence type="ECO:0008006" key="3">
    <source>
        <dbReference type="Google" id="ProtNLM"/>
    </source>
</evidence>
<keyword evidence="2" id="KW-1185">Reference proteome</keyword>